<evidence type="ECO:0000313" key="2">
    <source>
        <dbReference type="Proteomes" id="UP001175228"/>
    </source>
</evidence>
<evidence type="ECO:0000313" key="1">
    <source>
        <dbReference type="EMBL" id="KAK0488278.1"/>
    </source>
</evidence>
<comment type="caution">
    <text evidence="1">The sequence shown here is derived from an EMBL/GenBank/DDBJ whole genome shotgun (WGS) entry which is preliminary data.</text>
</comment>
<keyword evidence="2" id="KW-1185">Reference proteome</keyword>
<gene>
    <name evidence="1" type="ORF">EDD18DRAFT_1359549</name>
</gene>
<protein>
    <submittedName>
        <fullName evidence="1">Uncharacterized protein</fullName>
    </submittedName>
</protein>
<accession>A0AA39UHY9</accession>
<dbReference type="EMBL" id="JAUEPU010000039">
    <property type="protein sequence ID" value="KAK0488278.1"/>
    <property type="molecule type" value="Genomic_DNA"/>
</dbReference>
<sequence length="199" mass="22437">MPLVMTDYAITSEVVFVYLMSGLGLQNTVEEIELVNWPAQKVHGYRGPFNQLCPILTSVSPAACYTFLKELLGPRTQVSSLSLRHVDHGYISIPPEVESPPSDTDMLDAMLWLMCHGLNDNDQHNMRHPPSLRKLCIKFSSVHYHSPCTIYHIGHALHDQLFATQAMVTNLMRIVPSDVNFLLPHAAASSKNWIWWLGT</sequence>
<reference evidence="1" key="1">
    <citation type="submission" date="2023-06" db="EMBL/GenBank/DDBJ databases">
        <authorList>
            <consortium name="Lawrence Berkeley National Laboratory"/>
            <person name="Ahrendt S."/>
            <person name="Sahu N."/>
            <person name="Indic B."/>
            <person name="Wong-Bajracharya J."/>
            <person name="Merenyi Z."/>
            <person name="Ke H.-M."/>
            <person name="Monk M."/>
            <person name="Kocsube S."/>
            <person name="Drula E."/>
            <person name="Lipzen A."/>
            <person name="Balint B."/>
            <person name="Henrissat B."/>
            <person name="Andreopoulos B."/>
            <person name="Martin F.M."/>
            <person name="Harder C.B."/>
            <person name="Rigling D."/>
            <person name="Ford K.L."/>
            <person name="Foster G.D."/>
            <person name="Pangilinan J."/>
            <person name="Papanicolaou A."/>
            <person name="Barry K."/>
            <person name="LaButti K."/>
            <person name="Viragh M."/>
            <person name="Koriabine M."/>
            <person name="Yan M."/>
            <person name="Riley R."/>
            <person name="Champramary S."/>
            <person name="Plett K.L."/>
            <person name="Tsai I.J."/>
            <person name="Slot J."/>
            <person name="Sipos G."/>
            <person name="Plett J."/>
            <person name="Nagy L.G."/>
            <person name="Grigoriev I.V."/>
        </authorList>
    </citation>
    <scope>NUCLEOTIDE SEQUENCE</scope>
    <source>
        <strain evidence="1">HWK02</strain>
    </source>
</reference>
<dbReference type="Proteomes" id="UP001175228">
    <property type="component" value="Unassembled WGS sequence"/>
</dbReference>
<proteinExistence type="predicted"/>
<name>A0AA39UHY9_9AGAR</name>
<dbReference type="AlphaFoldDB" id="A0AA39UHY9"/>
<organism evidence="1 2">
    <name type="scientific">Armillaria luteobubalina</name>
    <dbReference type="NCBI Taxonomy" id="153913"/>
    <lineage>
        <taxon>Eukaryota</taxon>
        <taxon>Fungi</taxon>
        <taxon>Dikarya</taxon>
        <taxon>Basidiomycota</taxon>
        <taxon>Agaricomycotina</taxon>
        <taxon>Agaricomycetes</taxon>
        <taxon>Agaricomycetidae</taxon>
        <taxon>Agaricales</taxon>
        <taxon>Marasmiineae</taxon>
        <taxon>Physalacriaceae</taxon>
        <taxon>Armillaria</taxon>
    </lineage>
</organism>